<evidence type="ECO:0000313" key="2">
    <source>
        <dbReference type="EMBL" id="MCU6705286.1"/>
    </source>
</evidence>
<organism evidence="2 3">
    <name type="scientific">Hominimerdicola aceti</name>
    <dbReference type="NCBI Taxonomy" id="2981726"/>
    <lineage>
        <taxon>Bacteria</taxon>
        <taxon>Bacillati</taxon>
        <taxon>Bacillota</taxon>
        <taxon>Clostridia</taxon>
        <taxon>Eubacteriales</taxon>
        <taxon>Oscillospiraceae</taxon>
        <taxon>Hominimerdicola</taxon>
    </lineage>
</organism>
<dbReference type="Gene3D" id="1.20.120.20">
    <property type="entry name" value="Apolipoprotein"/>
    <property type="match status" value="1"/>
</dbReference>
<name>A0AAE3LLV1_9FIRM</name>
<gene>
    <name evidence="2" type="ORF">OCV57_05000</name>
</gene>
<proteinExistence type="predicted"/>
<keyword evidence="1" id="KW-0472">Membrane</keyword>
<keyword evidence="1" id="KW-0812">Transmembrane</keyword>
<dbReference type="EMBL" id="JAOQJZ010000004">
    <property type="protein sequence ID" value="MCU6705286.1"/>
    <property type="molecule type" value="Genomic_DNA"/>
</dbReference>
<sequence length="987" mass="106676">MAIDGRLNFDTKIDTKGFSKGINSLGNQLNNLRNIVLKMGAALGTVFSGKEALEAAADINAANSQMQQTFGTLKSAADNAMKSVADNSSILQTRLQNVGTSIYAFAKTTGMDSVSALKMMEEALQVTADSAAYYDRSLEDTAESLKSFLKGNFENDAALGLSCTETTRNTAANKLYGKSFMELSEAQKQLTLLQMVKDANALSGAEGQAAREADGWENVIGNLKESWKQLLAVIGQPVLSGAVTVVKNITAELQSLTAVANSAVKALSEVFGIKLMNTTDGVAESSSQAAENYSDMATSAEATVEAQENALASFDQINKLADNSSSSDTNASPVVGTLSGNTISTTVDVDTSDADKKLKDFFYWVKSSFNTIFTPFKQAWDKNGVKVTDSMRFAFEGVWSIIKSIGGSFTDVWSNGTGEQVSEHLLGIWTNINNTIGYVSRNFSSAWSDSSGTKIIQDILDIFNDILDTIENITADTVEWAQNIDFSPLITSFENVTSALKPLTADIFDGIEWFWDNILLPMASWTISTLIPTFLNLLAAAIKVLDSAISALKPMGKWLWDKFLKPIATWTGGIIVGALKGITSALNGVSDWIKNHQTAVENFVVVVGTLGSAFAISGIIQGVVSAFAALAAGTSVLTPLITALGVAVNFLTSPITLVCLGIGALIAIGVLLYKNWETVKQFFIDLWDSFKMTIQQFVDWVTEVWTSIKDFFAGIWQGIKDVFAVVAEWFTGIFQAAWDGILSVWNAVIGWFSNLWTGIKDIFSAAGSWFGDIFTTAWTNIKSAFSATAQFFRDLWTAIKSPFIKVADWFKDIFSKAWQAVKDVFSTGGKIFDGIKEGITGVFTTVVNGIIGGINKVISTPLDFLNGILNDIRDIEIAGFTPFDEFWDYDPIPVPQIPMLATGAVIPPNSEFLAVLGDQKRGTNIEAPLDTIKQALFEALAVYGGAVGNQKISVTIPIEVKGRVLSQIVIDDINDFIKRNGKSPIKV</sequence>
<feature type="transmembrane region" description="Helical" evidence="1">
    <location>
        <begin position="602"/>
        <end position="620"/>
    </location>
</feature>
<evidence type="ECO:0000256" key="1">
    <source>
        <dbReference type="SAM" id="Phobius"/>
    </source>
</evidence>
<protein>
    <recommendedName>
        <fullName evidence="4">Phage-related protein</fullName>
    </recommendedName>
</protein>
<keyword evidence="1" id="KW-1133">Transmembrane helix</keyword>
<evidence type="ECO:0000313" key="3">
    <source>
        <dbReference type="Proteomes" id="UP001208131"/>
    </source>
</evidence>
<feature type="transmembrane region" description="Helical" evidence="1">
    <location>
        <begin position="563"/>
        <end position="582"/>
    </location>
</feature>
<dbReference type="RefSeq" id="WP_267300660.1">
    <property type="nucleotide sequence ID" value="NZ_JAOQJZ010000004.1"/>
</dbReference>
<feature type="transmembrane region" description="Helical" evidence="1">
    <location>
        <begin position="627"/>
        <end position="648"/>
    </location>
</feature>
<evidence type="ECO:0008006" key="4">
    <source>
        <dbReference type="Google" id="ProtNLM"/>
    </source>
</evidence>
<reference evidence="2 3" key="1">
    <citation type="journal article" date="2021" name="ISME Commun">
        <title>Automated analysis of genomic sequences facilitates high-throughput and comprehensive description of bacteria.</title>
        <authorList>
            <person name="Hitch T.C.A."/>
        </authorList>
    </citation>
    <scope>NUCLEOTIDE SEQUENCE [LARGE SCALE GENOMIC DNA]</scope>
    <source>
        <strain evidence="2 3">Sanger_31</strain>
    </source>
</reference>
<accession>A0AAE3LLV1</accession>
<dbReference type="AlphaFoldDB" id="A0AAE3LLV1"/>
<comment type="caution">
    <text evidence="2">The sequence shown here is derived from an EMBL/GenBank/DDBJ whole genome shotgun (WGS) entry which is preliminary data.</text>
</comment>
<keyword evidence="3" id="KW-1185">Reference proteome</keyword>
<feature type="transmembrane region" description="Helical" evidence="1">
    <location>
        <begin position="654"/>
        <end position="673"/>
    </location>
</feature>
<dbReference type="Proteomes" id="UP001208131">
    <property type="component" value="Unassembled WGS sequence"/>
</dbReference>